<evidence type="ECO:0000313" key="8">
    <source>
        <dbReference type="Proteomes" id="UP000046395"/>
    </source>
</evidence>
<feature type="region of interest" description="Disordered" evidence="6">
    <location>
        <begin position="182"/>
        <end position="298"/>
    </location>
</feature>
<feature type="compositionally biased region" description="Polar residues" evidence="6">
    <location>
        <begin position="232"/>
        <end position="245"/>
    </location>
</feature>
<evidence type="ECO:0000256" key="1">
    <source>
        <dbReference type="ARBA" id="ARBA00004123"/>
    </source>
</evidence>
<evidence type="ECO:0000256" key="5">
    <source>
        <dbReference type="SAM" id="Coils"/>
    </source>
</evidence>
<keyword evidence="4" id="KW-0539">Nucleus</keyword>
<dbReference type="SMART" id="SM00719">
    <property type="entry name" value="Plus3"/>
    <property type="match status" value="1"/>
</dbReference>
<dbReference type="AlphaFoldDB" id="A0A5S6QWB4"/>
<evidence type="ECO:0000259" key="7">
    <source>
        <dbReference type="PROSITE" id="PS51360"/>
    </source>
</evidence>
<evidence type="ECO:0000256" key="2">
    <source>
        <dbReference type="ARBA" id="ARBA00023015"/>
    </source>
</evidence>
<proteinExistence type="predicted"/>
<evidence type="ECO:0000256" key="3">
    <source>
        <dbReference type="ARBA" id="ARBA00023163"/>
    </source>
</evidence>
<feature type="compositionally biased region" description="Low complexity" evidence="6">
    <location>
        <begin position="77"/>
        <end position="87"/>
    </location>
</feature>
<keyword evidence="5" id="KW-0175">Coiled coil</keyword>
<evidence type="ECO:0000313" key="9">
    <source>
        <dbReference type="WBParaSite" id="TMUE_3000011418.1"/>
    </source>
</evidence>
<feature type="compositionally biased region" description="Acidic residues" evidence="6">
    <location>
        <begin position="119"/>
        <end position="128"/>
    </location>
</feature>
<dbReference type="InterPro" id="IPR036128">
    <property type="entry name" value="Plus3-like_sf"/>
</dbReference>
<accession>A0A5S6QWB4</accession>
<dbReference type="Gene3D" id="3.90.70.200">
    <property type="entry name" value="Plus-3 domain"/>
    <property type="match status" value="1"/>
</dbReference>
<dbReference type="GO" id="GO:0003677">
    <property type="term" value="F:DNA binding"/>
    <property type="evidence" value="ECO:0007669"/>
    <property type="project" value="InterPro"/>
</dbReference>
<dbReference type="GO" id="GO:0016593">
    <property type="term" value="C:Cdc73/Paf1 complex"/>
    <property type="evidence" value="ECO:0007669"/>
    <property type="project" value="TreeGrafter"/>
</dbReference>
<keyword evidence="8" id="KW-1185">Reference proteome</keyword>
<feature type="compositionally biased region" description="Basic and acidic residues" evidence="6">
    <location>
        <begin position="196"/>
        <end position="215"/>
    </location>
</feature>
<evidence type="ECO:0000256" key="4">
    <source>
        <dbReference type="ARBA" id="ARBA00023242"/>
    </source>
</evidence>
<evidence type="ECO:0000256" key="6">
    <source>
        <dbReference type="SAM" id="MobiDB-lite"/>
    </source>
</evidence>
<dbReference type="InterPro" id="IPR004343">
    <property type="entry name" value="Plus-3_dom"/>
</dbReference>
<feature type="compositionally biased region" description="Basic residues" evidence="6">
    <location>
        <begin position="91"/>
        <end position="103"/>
    </location>
</feature>
<dbReference type="GO" id="GO:1990269">
    <property type="term" value="F:RNA polymerase II C-terminal domain phosphoserine binding"/>
    <property type="evidence" value="ECO:0007669"/>
    <property type="project" value="TreeGrafter"/>
</dbReference>
<sequence length="643" mass="73876">MYLRMQNNLSEWPGLRIRDYFYRNEKPRLKVVSISGEADCYSASSADSATHSVEEPGRRNAKMGKRTRARAHESPTDSDATSTTSSDHVYLKKRKKNVARKTNKKAETKAKRECSSDSNSDECDDFTDGYDKDLLGDEEDRRRLEEMTEKEREEELFRRLERREMLKERFKIEKRLRKAKRLEANREDSDASAVLSDRKSPLFDSDRETKEKEEIVASSPLSDDDDDLYKSAATSKRQTRLQSMQDLKAKREEKLAGKPHGPGRKVDEELFGDSESSLNHSEDASTSDDEGKVEEEEVDIVPTVQTRSDLSQLRLSRYKISKIVHAPFFKDTAVGCFVRVGIGNHNGVPVYRVAEIVDVMETGKVYQLENTRTNKGARLRHGNQDRVYRFEYVSNSDFTESEFKNWINTMKDLNLRLPTLEFVKKKVCDIASALNHRYTDKEIELMLEEKRRFKLLHSNTAVRKATLLKQLEVANANGDREEALRVHNEIRELEEEAAMIERKRTASALPISLINERNRQRNMMDAEQALKQLAKEKKTEGDPFTRINTKPKVYSRAPRHGALDQSSISSAAGQLPNLNGAVLCDAESFSRKEEDISETSINDPYAMHNFEVDIRLNTIPDRARELAPTLSHRKLEMPKQTKN</sequence>
<feature type="compositionally biased region" description="Acidic residues" evidence="6">
    <location>
        <begin position="285"/>
        <end position="298"/>
    </location>
</feature>
<keyword evidence="3" id="KW-0804">Transcription</keyword>
<feature type="compositionally biased region" description="Basic and acidic residues" evidence="6">
    <location>
        <begin position="247"/>
        <end position="256"/>
    </location>
</feature>
<feature type="domain" description="Plus3" evidence="7">
    <location>
        <begin position="304"/>
        <end position="435"/>
    </location>
</feature>
<dbReference type="Pfam" id="PF03126">
    <property type="entry name" value="Plus-3"/>
    <property type="match status" value="1"/>
</dbReference>
<dbReference type="PROSITE" id="PS51360">
    <property type="entry name" value="PLUS3"/>
    <property type="match status" value="1"/>
</dbReference>
<keyword evidence="2" id="KW-0805">Transcription regulation</keyword>
<feature type="compositionally biased region" description="Basic residues" evidence="6">
    <location>
        <begin position="59"/>
        <end position="69"/>
    </location>
</feature>
<dbReference type="STRING" id="70415.A0A5S6QWB4"/>
<comment type="subcellular location">
    <subcellularLocation>
        <location evidence="1">Nucleus</location>
    </subcellularLocation>
</comment>
<dbReference type="PANTHER" id="PTHR13115">
    <property type="entry name" value="RNA POLYMERASE-ASSOCIATED PROTEIN RTF1 HOMOLOG"/>
    <property type="match status" value="1"/>
</dbReference>
<feature type="coiled-coil region" evidence="5">
    <location>
        <begin position="476"/>
        <end position="536"/>
    </location>
</feature>
<feature type="region of interest" description="Disordered" evidence="6">
    <location>
        <begin position="43"/>
        <end position="134"/>
    </location>
</feature>
<dbReference type="PANTHER" id="PTHR13115:SF8">
    <property type="entry name" value="RNA POLYMERASE-ASSOCIATED PROTEIN RTF1 HOMOLOG"/>
    <property type="match status" value="1"/>
</dbReference>
<dbReference type="WBParaSite" id="TMUE_3000011418.1">
    <property type="protein sequence ID" value="TMUE_3000011418.1"/>
    <property type="gene ID" value="WBGene00294073"/>
</dbReference>
<feature type="compositionally biased region" description="Basic and acidic residues" evidence="6">
    <location>
        <begin position="104"/>
        <end position="115"/>
    </location>
</feature>
<organism evidence="8 9">
    <name type="scientific">Trichuris muris</name>
    <name type="common">Mouse whipworm</name>
    <dbReference type="NCBI Taxonomy" id="70415"/>
    <lineage>
        <taxon>Eukaryota</taxon>
        <taxon>Metazoa</taxon>
        <taxon>Ecdysozoa</taxon>
        <taxon>Nematoda</taxon>
        <taxon>Enoplea</taxon>
        <taxon>Dorylaimia</taxon>
        <taxon>Trichinellida</taxon>
        <taxon>Trichuridae</taxon>
        <taxon>Trichuris</taxon>
    </lineage>
</organism>
<dbReference type="SUPFAM" id="SSF159042">
    <property type="entry name" value="Plus3-like"/>
    <property type="match status" value="1"/>
</dbReference>
<protein>
    <submittedName>
        <fullName evidence="9">Plus3 domain-containing protein</fullName>
    </submittedName>
</protein>
<dbReference type="Proteomes" id="UP000046395">
    <property type="component" value="Unassembled WGS sequence"/>
</dbReference>
<reference evidence="9" key="1">
    <citation type="submission" date="2019-12" db="UniProtKB">
        <authorList>
            <consortium name="WormBaseParasite"/>
        </authorList>
    </citation>
    <scope>IDENTIFICATION</scope>
</reference>
<name>A0A5S6QWB4_TRIMR</name>